<proteinExistence type="predicted"/>
<name>A0A3M7SSH0_BRAPC</name>
<gene>
    <name evidence="1" type="ORF">BpHYR1_043907</name>
</gene>
<keyword evidence="2" id="KW-1185">Reference proteome</keyword>
<evidence type="ECO:0000313" key="2">
    <source>
        <dbReference type="Proteomes" id="UP000276133"/>
    </source>
</evidence>
<evidence type="ECO:0000313" key="1">
    <source>
        <dbReference type="EMBL" id="RNA38659.1"/>
    </source>
</evidence>
<sequence length="69" mass="7361">MGRYWLQSKSAPSLDTNSLSSISETLPRCILLNGCGADSCGDRKTAACSLGWRPNFADDDGDQSGRGFC</sequence>
<dbReference type="EMBL" id="REGN01000845">
    <property type="protein sequence ID" value="RNA38659.1"/>
    <property type="molecule type" value="Genomic_DNA"/>
</dbReference>
<organism evidence="1 2">
    <name type="scientific">Brachionus plicatilis</name>
    <name type="common">Marine rotifer</name>
    <name type="synonym">Brachionus muelleri</name>
    <dbReference type="NCBI Taxonomy" id="10195"/>
    <lineage>
        <taxon>Eukaryota</taxon>
        <taxon>Metazoa</taxon>
        <taxon>Spiralia</taxon>
        <taxon>Gnathifera</taxon>
        <taxon>Rotifera</taxon>
        <taxon>Eurotatoria</taxon>
        <taxon>Monogononta</taxon>
        <taxon>Pseudotrocha</taxon>
        <taxon>Ploima</taxon>
        <taxon>Brachionidae</taxon>
        <taxon>Brachionus</taxon>
    </lineage>
</organism>
<reference evidence="1 2" key="1">
    <citation type="journal article" date="2018" name="Sci. Rep.">
        <title>Genomic signatures of local adaptation to the degree of environmental predictability in rotifers.</title>
        <authorList>
            <person name="Franch-Gras L."/>
            <person name="Hahn C."/>
            <person name="Garcia-Roger E.M."/>
            <person name="Carmona M.J."/>
            <person name="Serra M."/>
            <person name="Gomez A."/>
        </authorList>
    </citation>
    <scope>NUCLEOTIDE SEQUENCE [LARGE SCALE GENOMIC DNA]</scope>
    <source>
        <strain evidence="1">HYR1</strain>
    </source>
</reference>
<comment type="caution">
    <text evidence="1">The sequence shown here is derived from an EMBL/GenBank/DDBJ whole genome shotgun (WGS) entry which is preliminary data.</text>
</comment>
<dbReference type="Proteomes" id="UP000276133">
    <property type="component" value="Unassembled WGS sequence"/>
</dbReference>
<dbReference type="AlphaFoldDB" id="A0A3M7SSH0"/>
<protein>
    <submittedName>
        <fullName evidence="1">Uncharacterized protein</fullName>
    </submittedName>
</protein>
<accession>A0A3M7SSH0</accession>